<dbReference type="NCBIfam" id="TIGR02532">
    <property type="entry name" value="IV_pilin_GFxxxE"/>
    <property type="match status" value="1"/>
</dbReference>
<dbReference type="SUPFAM" id="SSF54523">
    <property type="entry name" value="Pili subunits"/>
    <property type="match status" value="1"/>
</dbReference>
<dbReference type="Proteomes" id="UP000551616">
    <property type="component" value="Unassembled WGS sequence"/>
</dbReference>
<dbReference type="AlphaFoldDB" id="A0A7V9A884"/>
<comment type="caution">
    <text evidence="3">The sequence shown here is derived from an EMBL/GenBank/DDBJ whole genome shotgun (WGS) entry which is preliminary data.</text>
</comment>
<dbReference type="InterPro" id="IPR012902">
    <property type="entry name" value="N_methyl_site"/>
</dbReference>
<name>A0A7V9A884_9BACT</name>
<evidence type="ECO:0000313" key="3">
    <source>
        <dbReference type="EMBL" id="MBA2116033.1"/>
    </source>
</evidence>
<sequence length="321" mass="34987">MQDYRPRPRAGFTLVELLVVIAIIGVLIALLLPAVQQAREAARRMQCTNNQKQLGIAMHNYHDTLGNFPPGVVGRVNFDTVDPLNFENTPPTWMQMLLPYIEQGNLYDQMKPHFDQGLKAATAPGRFTVIDGLTCPSDANAPKITNIEPSVWSGNFGFAGNYVACSGSGYFTTTSDPHMQQNNGMFFARSKTDFGDVTDGTSNTFMMGEILVVPDVAPRNSTNQDLRGSYYFGRRGSGCFSTREPPNSIVGDRLSSCRNLPRTPCNGQGTDNMIILARSLHPGGANMMLGDGSVRFVAETVNRTIYQGFGTRAGGETPGEL</sequence>
<accession>A0A7V9A884</accession>
<dbReference type="Pfam" id="PF07963">
    <property type="entry name" value="N_methyl"/>
    <property type="match status" value="1"/>
</dbReference>
<dbReference type="InterPro" id="IPR045584">
    <property type="entry name" value="Pilin-like"/>
</dbReference>
<keyword evidence="4" id="KW-1185">Reference proteome</keyword>
<evidence type="ECO:0000256" key="1">
    <source>
        <dbReference type="SAM" id="Phobius"/>
    </source>
</evidence>
<dbReference type="InterPro" id="IPR027558">
    <property type="entry name" value="Pre_pil_HX9DG_C"/>
</dbReference>
<dbReference type="NCBIfam" id="TIGR04294">
    <property type="entry name" value="pre_pil_HX9DG"/>
    <property type="match status" value="1"/>
</dbReference>
<dbReference type="RefSeq" id="WP_207397444.1">
    <property type="nucleotide sequence ID" value="NZ_JABRWO010000008.1"/>
</dbReference>
<dbReference type="Gene3D" id="3.30.700.10">
    <property type="entry name" value="Glycoprotein, Type 4 Pilin"/>
    <property type="match status" value="1"/>
</dbReference>
<organism evidence="3 4">
    <name type="scientific">Bremerella alba</name>
    <dbReference type="NCBI Taxonomy" id="980252"/>
    <lineage>
        <taxon>Bacteria</taxon>
        <taxon>Pseudomonadati</taxon>
        <taxon>Planctomycetota</taxon>
        <taxon>Planctomycetia</taxon>
        <taxon>Pirellulales</taxon>
        <taxon>Pirellulaceae</taxon>
        <taxon>Bremerella</taxon>
    </lineage>
</organism>
<proteinExistence type="predicted"/>
<feature type="transmembrane region" description="Helical" evidence="1">
    <location>
        <begin position="12"/>
        <end position="35"/>
    </location>
</feature>
<gene>
    <name evidence="3" type="ORF">HOV93_32220</name>
</gene>
<dbReference type="InterPro" id="IPR011453">
    <property type="entry name" value="DUF1559"/>
</dbReference>
<keyword evidence="1" id="KW-0812">Transmembrane</keyword>
<evidence type="ECO:0000259" key="2">
    <source>
        <dbReference type="Pfam" id="PF07596"/>
    </source>
</evidence>
<dbReference type="Pfam" id="PF07596">
    <property type="entry name" value="SBP_bac_10"/>
    <property type="match status" value="1"/>
</dbReference>
<dbReference type="PROSITE" id="PS00409">
    <property type="entry name" value="PROKAR_NTER_METHYL"/>
    <property type="match status" value="1"/>
</dbReference>
<reference evidence="3 4" key="1">
    <citation type="submission" date="2020-05" db="EMBL/GenBank/DDBJ databases">
        <title>Bremerella alba sp. nov., a novel planctomycete isolated from the surface of the macroalga Fucus spiralis.</title>
        <authorList>
            <person name="Godinho O."/>
            <person name="Botelho R."/>
            <person name="Albuquerque L."/>
            <person name="Wiegand S."/>
            <person name="Da Costa M.S."/>
            <person name="Lobo-Da-Cunha A."/>
            <person name="Jogler C."/>
            <person name="Lage O.M."/>
        </authorList>
    </citation>
    <scope>NUCLEOTIDE SEQUENCE [LARGE SCALE GENOMIC DNA]</scope>
    <source>
        <strain evidence="3 4">FF15</strain>
    </source>
</reference>
<evidence type="ECO:0000313" key="4">
    <source>
        <dbReference type="Proteomes" id="UP000551616"/>
    </source>
</evidence>
<keyword evidence="1" id="KW-1133">Transmembrane helix</keyword>
<dbReference type="PANTHER" id="PTHR30093">
    <property type="entry name" value="GENERAL SECRETION PATHWAY PROTEIN G"/>
    <property type="match status" value="1"/>
</dbReference>
<keyword evidence="1" id="KW-0472">Membrane</keyword>
<protein>
    <recommendedName>
        <fullName evidence="2">DUF1559 domain-containing protein</fullName>
    </recommendedName>
</protein>
<dbReference type="PANTHER" id="PTHR30093:SF2">
    <property type="entry name" value="TYPE II SECRETION SYSTEM PROTEIN H"/>
    <property type="match status" value="1"/>
</dbReference>
<feature type="domain" description="DUF1559" evidence="2">
    <location>
        <begin position="36"/>
        <end position="303"/>
    </location>
</feature>
<dbReference type="EMBL" id="JABRWO010000008">
    <property type="protein sequence ID" value="MBA2116033.1"/>
    <property type="molecule type" value="Genomic_DNA"/>
</dbReference>